<dbReference type="PANTHER" id="PTHR44757:SF2">
    <property type="entry name" value="BIOFILM ARCHITECTURE MAINTENANCE PROTEIN MBAA"/>
    <property type="match status" value="1"/>
</dbReference>
<dbReference type="SMART" id="SM00448">
    <property type="entry name" value="REC"/>
    <property type="match status" value="1"/>
</dbReference>
<dbReference type="GO" id="GO:0006355">
    <property type="term" value="P:regulation of DNA-templated transcription"/>
    <property type="evidence" value="ECO:0007669"/>
    <property type="project" value="InterPro"/>
</dbReference>
<dbReference type="InterPro" id="IPR011006">
    <property type="entry name" value="CheY-like_superfamily"/>
</dbReference>
<accession>A0A3N9UI72</accession>
<dbReference type="PROSITE" id="PS50110">
    <property type="entry name" value="RESPONSE_REGULATORY"/>
    <property type="match status" value="1"/>
</dbReference>
<dbReference type="InterPro" id="IPR001633">
    <property type="entry name" value="EAL_dom"/>
</dbReference>
<evidence type="ECO:0000256" key="6">
    <source>
        <dbReference type="PROSITE-ProRule" id="PRU00169"/>
    </source>
</evidence>
<feature type="domain" description="Response regulatory" evidence="8">
    <location>
        <begin position="13"/>
        <end position="130"/>
    </location>
</feature>
<evidence type="ECO:0000256" key="4">
    <source>
        <dbReference type="ARBA" id="ARBA00023125"/>
    </source>
</evidence>
<evidence type="ECO:0000259" key="8">
    <source>
        <dbReference type="PROSITE" id="PS50110"/>
    </source>
</evidence>
<evidence type="ECO:0000256" key="2">
    <source>
        <dbReference type="ARBA" id="ARBA00023012"/>
    </source>
</evidence>
<evidence type="ECO:0000259" key="7">
    <source>
        <dbReference type="PROSITE" id="PS50043"/>
    </source>
</evidence>
<dbReference type="Pfam" id="PF00563">
    <property type="entry name" value="EAL"/>
    <property type="match status" value="1"/>
</dbReference>
<organism evidence="11 12">
    <name type="scientific">Lysinibacillus composti</name>
    <dbReference type="NCBI Taxonomy" id="720633"/>
    <lineage>
        <taxon>Bacteria</taxon>
        <taxon>Bacillati</taxon>
        <taxon>Bacillota</taxon>
        <taxon>Bacilli</taxon>
        <taxon>Bacillales</taxon>
        <taxon>Bacillaceae</taxon>
        <taxon>Lysinibacillus</taxon>
    </lineage>
</organism>
<dbReference type="FunFam" id="3.30.70.270:FF:000001">
    <property type="entry name" value="Diguanylate cyclase domain protein"/>
    <property type="match status" value="1"/>
</dbReference>
<keyword evidence="12" id="KW-1185">Reference proteome</keyword>
<dbReference type="Gene3D" id="1.10.10.10">
    <property type="entry name" value="Winged helix-like DNA-binding domain superfamily/Winged helix DNA-binding domain"/>
    <property type="match status" value="1"/>
</dbReference>
<dbReference type="Pfam" id="PF00990">
    <property type="entry name" value="GGDEF"/>
    <property type="match status" value="1"/>
</dbReference>
<dbReference type="Proteomes" id="UP000274033">
    <property type="component" value="Unassembled WGS sequence"/>
</dbReference>
<dbReference type="PROSITE" id="PS00622">
    <property type="entry name" value="HTH_LUXR_1"/>
    <property type="match status" value="1"/>
</dbReference>
<keyword evidence="2" id="KW-0902">Two-component regulatory system</keyword>
<reference evidence="11 12" key="1">
    <citation type="journal article" date="2013" name="J. Microbiol.">
        <title>Lysinibacillus chungkukjangi sp. nov., isolated from Chungkukjang, Korean fermented soybean food.</title>
        <authorList>
            <person name="Kim S.J."/>
            <person name="Jang Y.H."/>
            <person name="Hamada M."/>
            <person name="Ahn J.H."/>
            <person name="Weon H.Y."/>
            <person name="Suzuki K."/>
            <person name="Whang K.S."/>
            <person name="Kwon S.W."/>
        </authorList>
    </citation>
    <scope>NUCLEOTIDE SEQUENCE [LARGE SCALE GENOMIC DNA]</scope>
    <source>
        <strain evidence="11 12">MCCC 1A12701</strain>
    </source>
</reference>
<evidence type="ECO:0000259" key="10">
    <source>
        <dbReference type="PROSITE" id="PS50887"/>
    </source>
</evidence>
<dbReference type="PROSITE" id="PS50883">
    <property type="entry name" value="EAL"/>
    <property type="match status" value="1"/>
</dbReference>
<dbReference type="CDD" id="cd01948">
    <property type="entry name" value="EAL"/>
    <property type="match status" value="1"/>
</dbReference>
<dbReference type="Gene3D" id="3.20.20.450">
    <property type="entry name" value="EAL domain"/>
    <property type="match status" value="1"/>
</dbReference>
<comment type="subcellular location">
    <subcellularLocation>
        <location evidence="1">Cytoplasm</location>
    </subcellularLocation>
</comment>
<keyword evidence="4" id="KW-0238">DNA-binding</keyword>
<protein>
    <submittedName>
        <fullName evidence="11">EAL domain-containing protein</fullName>
    </submittedName>
</protein>
<dbReference type="Pfam" id="PF00196">
    <property type="entry name" value="GerE"/>
    <property type="match status" value="1"/>
</dbReference>
<feature type="domain" description="HTH luxR-type" evidence="7">
    <location>
        <begin position="622"/>
        <end position="687"/>
    </location>
</feature>
<dbReference type="SMART" id="SM00421">
    <property type="entry name" value="HTH_LUXR"/>
    <property type="match status" value="1"/>
</dbReference>
<name>A0A3N9UI72_9BACI</name>
<dbReference type="PANTHER" id="PTHR44757">
    <property type="entry name" value="DIGUANYLATE CYCLASE DGCP"/>
    <property type="match status" value="1"/>
</dbReference>
<dbReference type="GO" id="GO:0000160">
    <property type="term" value="P:phosphorelay signal transduction system"/>
    <property type="evidence" value="ECO:0007669"/>
    <property type="project" value="UniProtKB-KW"/>
</dbReference>
<dbReference type="SMART" id="SM00267">
    <property type="entry name" value="GGDEF"/>
    <property type="match status" value="1"/>
</dbReference>
<dbReference type="EMBL" id="RRCT01000002">
    <property type="protein sequence ID" value="RQW75721.1"/>
    <property type="molecule type" value="Genomic_DNA"/>
</dbReference>
<evidence type="ECO:0000313" key="11">
    <source>
        <dbReference type="EMBL" id="RQW75721.1"/>
    </source>
</evidence>
<dbReference type="InterPro" id="IPR000792">
    <property type="entry name" value="Tscrpt_reg_LuxR_C"/>
</dbReference>
<dbReference type="SUPFAM" id="SSF46894">
    <property type="entry name" value="C-terminal effector domain of the bipartite response regulators"/>
    <property type="match status" value="1"/>
</dbReference>
<evidence type="ECO:0000256" key="3">
    <source>
        <dbReference type="ARBA" id="ARBA00023015"/>
    </source>
</evidence>
<dbReference type="GO" id="GO:0005737">
    <property type="term" value="C:cytoplasm"/>
    <property type="evidence" value="ECO:0007669"/>
    <property type="project" value="UniProtKB-SubCell"/>
</dbReference>
<evidence type="ECO:0000256" key="1">
    <source>
        <dbReference type="ARBA" id="ARBA00004496"/>
    </source>
</evidence>
<keyword evidence="6" id="KW-0597">Phosphoprotein</keyword>
<gene>
    <name evidence="11" type="ORF">EBB45_03635</name>
</gene>
<dbReference type="InterPro" id="IPR043128">
    <property type="entry name" value="Rev_trsase/Diguanyl_cyclase"/>
</dbReference>
<dbReference type="InterPro" id="IPR000160">
    <property type="entry name" value="GGDEF_dom"/>
</dbReference>
<dbReference type="GO" id="GO:0003677">
    <property type="term" value="F:DNA binding"/>
    <property type="evidence" value="ECO:0007669"/>
    <property type="project" value="UniProtKB-KW"/>
</dbReference>
<keyword evidence="3" id="KW-0805">Transcription regulation</keyword>
<dbReference type="InterPro" id="IPR036388">
    <property type="entry name" value="WH-like_DNA-bd_sf"/>
</dbReference>
<keyword evidence="5" id="KW-0804">Transcription</keyword>
<dbReference type="Pfam" id="PF00072">
    <property type="entry name" value="Response_reg"/>
    <property type="match status" value="1"/>
</dbReference>
<dbReference type="InterPro" id="IPR016032">
    <property type="entry name" value="Sig_transdc_resp-reg_C-effctor"/>
</dbReference>
<dbReference type="AlphaFoldDB" id="A0A3N9UI72"/>
<dbReference type="SUPFAM" id="SSF55073">
    <property type="entry name" value="Nucleotide cyclase"/>
    <property type="match status" value="1"/>
</dbReference>
<evidence type="ECO:0000259" key="9">
    <source>
        <dbReference type="PROSITE" id="PS50883"/>
    </source>
</evidence>
<dbReference type="InterPro" id="IPR029787">
    <property type="entry name" value="Nucleotide_cyclase"/>
</dbReference>
<dbReference type="Gene3D" id="3.30.70.270">
    <property type="match status" value="1"/>
</dbReference>
<dbReference type="SUPFAM" id="SSF52172">
    <property type="entry name" value="CheY-like"/>
    <property type="match status" value="1"/>
</dbReference>
<dbReference type="InterPro" id="IPR052155">
    <property type="entry name" value="Biofilm_reg_signaling"/>
</dbReference>
<sequence>MESFLMENEGKVNILLVDDRPENLLALEAIIEREEYHLIKAQSGEEALKHLLKYDFAVILLDVQMPGMDGFSTAKIIKAREKTKNIPILFITANNMDSEHIFMGYSVGAIDYILKPFDPMILKSKVERFVEMYRLRQQLQAQTNALEEKNKVIEHMAFHDGLTGLPNRRMLNEQLVTNIHRAKAANKSLGILFIDLDRFKYVNDSLGHLMGDRILIEVSKRLSSIVREGDFVARAGGDEFIILLPNTDREGSLEVAENILHAFKAPFLINQYEFYITTSIGLAVFPYDGDDSNTIIKNADAALYRAKEQGKNKYKVFHTGMNIQSYRTFLMQNDLRKAIARNEFSLVYQPRVHIESGKVMSAEALLRWNHPEWGPVSPEEFIPIAEEMGLILEIDEWVLKSVCEQINRWKELGLPSMRIAINFSAQHFVQRNFIDQIQTILHDARIAPELIEIEITETAILGNEAIVSQTLTQIRQMGIMISLDDYGTGYSSLTYLKKFPFDTIKIDHSFIQDLASNENNSRVIVESIIWLARQLNMKVIAEGVERLDQLKLLTEFQCNEVQGYIYSKPLKPEDFIKFLSAYGEQRAAEQPKTNAAVEHTSKPKPDVEIGVNKDILKHAINQIKIENSLSNRELDVFRLIVDGLSNKEISEHLVISEHTVKNHITNILSKLNVSDRVHAIALVYETCIHQESIKN</sequence>
<evidence type="ECO:0000313" key="12">
    <source>
        <dbReference type="Proteomes" id="UP000274033"/>
    </source>
</evidence>
<feature type="domain" description="GGDEF" evidence="10">
    <location>
        <begin position="187"/>
        <end position="319"/>
    </location>
</feature>
<dbReference type="InterPro" id="IPR001789">
    <property type="entry name" value="Sig_transdc_resp-reg_receiver"/>
</dbReference>
<dbReference type="FunFam" id="3.20.20.450:FF:000001">
    <property type="entry name" value="Cyclic di-GMP phosphodiesterase yahA"/>
    <property type="match status" value="1"/>
</dbReference>
<dbReference type="CDD" id="cd01949">
    <property type="entry name" value="GGDEF"/>
    <property type="match status" value="1"/>
</dbReference>
<dbReference type="SUPFAM" id="SSF141868">
    <property type="entry name" value="EAL domain-like"/>
    <property type="match status" value="1"/>
</dbReference>
<dbReference type="PRINTS" id="PR00038">
    <property type="entry name" value="HTHLUXR"/>
</dbReference>
<comment type="caution">
    <text evidence="11">The sequence shown here is derived from an EMBL/GenBank/DDBJ whole genome shotgun (WGS) entry which is preliminary data.</text>
</comment>
<dbReference type="CDD" id="cd06170">
    <property type="entry name" value="LuxR_C_like"/>
    <property type="match status" value="1"/>
</dbReference>
<dbReference type="NCBIfam" id="TIGR00254">
    <property type="entry name" value="GGDEF"/>
    <property type="match status" value="1"/>
</dbReference>
<evidence type="ECO:0000256" key="5">
    <source>
        <dbReference type="ARBA" id="ARBA00023163"/>
    </source>
</evidence>
<dbReference type="InterPro" id="IPR035919">
    <property type="entry name" value="EAL_sf"/>
</dbReference>
<dbReference type="SMART" id="SM00052">
    <property type="entry name" value="EAL"/>
    <property type="match status" value="1"/>
</dbReference>
<dbReference type="Gene3D" id="3.40.50.2300">
    <property type="match status" value="1"/>
</dbReference>
<feature type="domain" description="EAL" evidence="9">
    <location>
        <begin position="328"/>
        <end position="583"/>
    </location>
</feature>
<feature type="modified residue" description="4-aspartylphosphate" evidence="6">
    <location>
        <position position="62"/>
    </location>
</feature>
<proteinExistence type="predicted"/>
<dbReference type="PROSITE" id="PS50043">
    <property type="entry name" value="HTH_LUXR_2"/>
    <property type="match status" value="1"/>
</dbReference>
<dbReference type="PROSITE" id="PS50887">
    <property type="entry name" value="GGDEF"/>
    <property type="match status" value="1"/>
</dbReference>